<comment type="caution">
    <text evidence="1">The sequence shown here is derived from an EMBL/GenBank/DDBJ whole genome shotgun (WGS) entry which is preliminary data.</text>
</comment>
<proteinExistence type="predicted"/>
<evidence type="ECO:0000313" key="1">
    <source>
        <dbReference type="EMBL" id="KAG0310803.1"/>
    </source>
</evidence>
<dbReference type="EMBL" id="JAAAIN010000792">
    <property type="protein sequence ID" value="KAG0310803.1"/>
    <property type="molecule type" value="Genomic_DNA"/>
</dbReference>
<evidence type="ECO:0000313" key="2">
    <source>
        <dbReference type="Proteomes" id="UP000823405"/>
    </source>
</evidence>
<reference evidence="1" key="1">
    <citation type="journal article" date="2020" name="Fungal Divers.">
        <title>Resolving the Mortierellaceae phylogeny through synthesis of multi-gene phylogenetics and phylogenomics.</title>
        <authorList>
            <person name="Vandepol N."/>
            <person name="Liber J."/>
            <person name="Desiro A."/>
            <person name="Na H."/>
            <person name="Kennedy M."/>
            <person name="Barry K."/>
            <person name="Grigoriev I.V."/>
            <person name="Miller A.N."/>
            <person name="O'Donnell K."/>
            <person name="Stajich J.E."/>
            <person name="Bonito G."/>
        </authorList>
    </citation>
    <scope>NUCLEOTIDE SEQUENCE</scope>
    <source>
        <strain evidence="1">NVP60</strain>
    </source>
</reference>
<dbReference type="AlphaFoldDB" id="A0A9P6R1L5"/>
<dbReference type="OrthoDB" id="2333482at2759"/>
<sequence length="462" mass="53145">MRGRLPETTPQYPQPQPQPQTEAAACLLPDWAFDPVTWRQHHATDMSVEPTDEESIIQETIYDTRTSIQKFLSQPFVKIAPCNPLPKECLALLGIARVVQNEMQILQEGLSSCGRPPDQRDGDFIPAPNWDSAYLTDIINTWNEPVVLEPDYYLLKSMSVFELGTSIQVSILGHEKVQKYMNMALTVAQRGERILKTKLGPGEGADRFWRYQTMLSYIYQYQAEMVITSIKKLHESTGLRDKELVDQAFDMVSRAVRCFHRGMRWHPNVSNVTGVYNEEPFLDEEWIKMADLADSCLQLAVDFTTRQTWYRHTLRLLQGALYENRAQAGRFLGLVAKTHLEYALWIHEQTEPPMIAVPKPCPMFLEMQQASIAGRILFSSHQFKGEYDPNVIDALHMMSLTCVAPHLTHLYIREASRWIERLKIKFPEEPINPSHLYASDFMASKDRAIQAITQHRQAHLLD</sequence>
<accession>A0A9P6R1L5</accession>
<dbReference type="Proteomes" id="UP000823405">
    <property type="component" value="Unassembled WGS sequence"/>
</dbReference>
<keyword evidence="2" id="KW-1185">Reference proteome</keyword>
<organism evidence="1 2">
    <name type="scientific">Linnemannia gamsii</name>
    <dbReference type="NCBI Taxonomy" id="64522"/>
    <lineage>
        <taxon>Eukaryota</taxon>
        <taxon>Fungi</taxon>
        <taxon>Fungi incertae sedis</taxon>
        <taxon>Mucoromycota</taxon>
        <taxon>Mortierellomycotina</taxon>
        <taxon>Mortierellomycetes</taxon>
        <taxon>Mortierellales</taxon>
        <taxon>Mortierellaceae</taxon>
        <taxon>Linnemannia</taxon>
    </lineage>
</organism>
<name>A0A9P6R1L5_9FUNG</name>
<gene>
    <name evidence="1" type="ORF">BGZ97_012300</name>
</gene>
<protein>
    <submittedName>
        <fullName evidence="1">Uncharacterized protein</fullName>
    </submittedName>
</protein>